<gene>
    <name evidence="1" type="ORF">R5A26_50685</name>
</gene>
<organism evidence="1 2">
    <name type="scientific">Streptomyces prunicolor</name>
    <dbReference type="NCBI Taxonomy" id="67348"/>
    <lineage>
        <taxon>Bacteria</taxon>
        <taxon>Bacillati</taxon>
        <taxon>Actinomycetota</taxon>
        <taxon>Actinomycetes</taxon>
        <taxon>Kitasatosporales</taxon>
        <taxon>Streptomycetaceae</taxon>
        <taxon>Streptomyces</taxon>
    </lineage>
</organism>
<dbReference type="GO" id="GO:0008233">
    <property type="term" value="F:peptidase activity"/>
    <property type="evidence" value="ECO:0007669"/>
    <property type="project" value="UniProtKB-KW"/>
</dbReference>
<dbReference type="GO" id="GO:0006508">
    <property type="term" value="P:proteolysis"/>
    <property type="evidence" value="ECO:0007669"/>
    <property type="project" value="UniProtKB-KW"/>
</dbReference>
<accession>A0ABU4FUE5</accession>
<evidence type="ECO:0000313" key="2">
    <source>
        <dbReference type="Proteomes" id="UP001187346"/>
    </source>
</evidence>
<dbReference type="EMBL" id="JAWMAJ010000495">
    <property type="protein sequence ID" value="MDV7224212.1"/>
    <property type="molecule type" value="Genomic_DNA"/>
</dbReference>
<keyword evidence="2" id="KW-1185">Reference proteome</keyword>
<proteinExistence type="predicted"/>
<sequence length="124" mass="13513">RTALAPVLAAPGTLASRPLRRELLEFLLTHEHDPAVLDALLHTAGRRDDDEIRDLVHRTGRLLVRTPAGATRFDRGLVDMGRHVPGFAALMARWLADTPEDWAAVVGPSTRRMIENLAGVGVPA</sequence>
<feature type="non-terminal residue" evidence="1">
    <location>
        <position position="1"/>
    </location>
</feature>
<comment type="caution">
    <text evidence="1">The sequence shown here is derived from an EMBL/GenBank/DDBJ whole genome shotgun (WGS) entry which is preliminary data.</text>
</comment>
<keyword evidence="1" id="KW-0378">Hydrolase</keyword>
<dbReference type="Proteomes" id="UP001187346">
    <property type="component" value="Unassembled WGS sequence"/>
</dbReference>
<keyword evidence="1" id="KW-0645">Protease</keyword>
<protein>
    <submittedName>
        <fullName evidence="1">Serine protease</fullName>
    </submittedName>
</protein>
<reference evidence="1 2" key="1">
    <citation type="submission" date="2023-10" db="EMBL/GenBank/DDBJ databases">
        <title>Characterization of rhizosphere-enriched actinobacteria from wheat plants lab-grown on chernevaya soil.</title>
        <authorList>
            <person name="Tikhonova E.N."/>
            <person name="Konopkin A."/>
            <person name="Kravchenko I.K."/>
        </authorList>
    </citation>
    <scope>NUCLEOTIDE SEQUENCE [LARGE SCALE GENOMIC DNA]</scope>
    <source>
        <strain evidence="1 2">RR29</strain>
    </source>
</reference>
<name>A0ABU4FUE5_9ACTN</name>
<evidence type="ECO:0000313" key="1">
    <source>
        <dbReference type="EMBL" id="MDV7224212.1"/>
    </source>
</evidence>